<feature type="region of interest" description="Disordered" evidence="3">
    <location>
        <begin position="1294"/>
        <end position="1343"/>
    </location>
</feature>
<evidence type="ECO:0000256" key="2">
    <source>
        <dbReference type="PROSITE-ProRule" id="PRU00708"/>
    </source>
</evidence>
<dbReference type="OrthoDB" id="185373at2759"/>
<comment type="caution">
    <text evidence="5">The sequence shown here is derived from an EMBL/GenBank/DDBJ whole genome shotgun (WGS) entry which is preliminary data.</text>
</comment>
<dbReference type="Gene3D" id="1.25.40.10">
    <property type="entry name" value="Tetratricopeptide repeat domain"/>
    <property type="match status" value="3"/>
</dbReference>
<proteinExistence type="predicted"/>
<dbReference type="Proteomes" id="UP000186817">
    <property type="component" value="Unassembled WGS sequence"/>
</dbReference>
<feature type="repeat" description="PPR" evidence="2">
    <location>
        <begin position="140"/>
        <end position="174"/>
    </location>
</feature>
<feature type="repeat" description="PPR" evidence="2">
    <location>
        <begin position="175"/>
        <end position="209"/>
    </location>
</feature>
<evidence type="ECO:0000259" key="4">
    <source>
        <dbReference type="PROSITE" id="PS50994"/>
    </source>
</evidence>
<feature type="region of interest" description="Disordered" evidence="3">
    <location>
        <begin position="656"/>
        <end position="697"/>
    </location>
</feature>
<gene>
    <name evidence="5" type="ORF">AK812_SmicGene37382</name>
</gene>
<evidence type="ECO:0000256" key="3">
    <source>
        <dbReference type="SAM" id="MobiDB-lite"/>
    </source>
</evidence>
<evidence type="ECO:0000313" key="5">
    <source>
        <dbReference type="EMBL" id="OLP82010.1"/>
    </source>
</evidence>
<feature type="region of interest" description="Disordered" evidence="3">
    <location>
        <begin position="588"/>
        <end position="608"/>
    </location>
</feature>
<dbReference type="PROSITE" id="PS50994">
    <property type="entry name" value="INTEGRASE"/>
    <property type="match status" value="1"/>
</dbReference>
<dbReference type="GO" id="GO:0015074">
    <property type="term" value="P:DNA integration"/>
    <property type="evidence" value="ECO:0007669"/>
    <property type="project" value="InterPro"/>
</dbReference>
<dbReference type="SUPFAM" id="SSF53098">
    <property type="entry name" value="Ribonuclease H-like"/>
    <property type="match status" value="1"/>
</dbReference>
<dbReference type="InterPro" id="IPR001584">
    <property type="entry name" value="Integrase_cat-core"/>
</dbReference>
<dbReference type="PANTHER" id="PTHR47936">
    <property type="entry name" value="PPR_LONG DOMAIN-CONTAINING PROTEIN"/>
    <property type="match status" value="1"/>
</dbReference>
<feature type="repeat" description="PPR" evidence="2">
    <location>
        <begin position="105"/>
        <end position="139"/>
    </location>
</feature>
<accession>A0A1Q9CGG1</accession>
<dbReference type="Pfam" id="PF13812">
    <property type="entry name" value="PPR_3"/>
    <property type="match status" value="2"/>
</dbReference>
<feature type="compositionally biased region" description="Basic and acidic residues" evidence="3">
    <location>
        <begin position="685"/>
        <end position="697"/>
    </location>
</feature>
<protein>
    <submittedName>
        <fullName evidence="5">Pentatricopeptide repeat-containing protein, chloroplastic</fullName>
    </submittedName>
</protein>
<dbReference type="InterPro" id="IPR036397">
    <property type="entry name" value="RNaseH_sf"/>
</dbReference>
<sequence>MSFVELQQLLELGEAVTQDQVQEKLAGEIAQWRSNPKFATTILGRLIRPGHALLAATILDVMYDSMIEVNIFHYGTAIAACEKKGQWQRALNHLHLMRQKRTWPNLISYNAALSTCSKGEQWQMALSLLSTMARETIEADTISFNSALSSCCEGLQWRRVFQLLQDLPSKHMVPDCIACNVAITTCSRLGRWQHGFQLLSSMYAANLQPSVFSFGSAIDGCSSDPLLWDRAIELLHDLPKAKLKPNTTICSAAISVFYKSEKWQHALWVLASMESSMLPLDKTTCSAAVSACGPAGKWQLALRFLDDCARRQIAADQVMYGSVITACAMGRQSKKSVQLVESMHTMAIRPNEICYTAAALACKSAWSTGWQMVLDLLRGMAEQLLAPSEIVFEAATDILEQAGRVDMPPVLLSLLAKRALQSLSLSFGRFQSQNGLAVLILMVLESLKFALLLVVVVTATSSGNALWLLSLELLWWMQRNLGLESMQPAVNAAVSACGSSRSWKWPLELMFGSGSATTDSFAVLVKAEPDRPDMEAEATASQGSVRSATAATPMDETTSYAIKARPAPRMPKADEAQVAYDDAYLQEDEEAEEYDDTSYPAFGDEADVEPHSYPAAEEEELGEDEALALNCLEELDPEEAESGHAIQLQLAANAAFGKAKGRKGKGRGKGKGKGIPEGTYNPRPRGKEPKKVPPNPPKDRCANCTDFSYAGSSANFVRKTCRDCGNVSQERREHVYTVDPAVCSHEATDHRGSSRTTSRTFCRMCGTFIDEVPQDFHREHKAVSEKLLEATEQAIPIIQALTADDATADLNQEVVEQLMAVFQDRVTQAMAQEERIHPAALHEWLHEAVASVMEQSPTSPAWGFVPAAMVARGRSPGKQGEREAAGSRAAARNSAVPEIYRISDPLGPIASWGAGTDPQNRAVTKRTGLKQTPGNAGVMLSKRKHMQEHFDDAEATALGNRVLAQLDPQMTKYAQNPTEEQGWKEDFIVWLKHVAVHQVATTLVSQAAYPSIEELDDGTFDQVESPQDFAKMDPSEEAITEETQLDEIDLPGTCFQLVEIVRVGDGEAIQRRWTSWAGLPVVLRCDRGLHNRTVLAQYCAAHGVQVSHAPLETPESIGRVERYGGVHKAMVRKVVSQTPAAGQVQLQTVLDECCLTKNTMLRRGGYSLSQWVLGKMARGPPSLVEEDNSADLGSLEDQVDPESRNAKPLPYTYSVGDVVCFRPAQDAEALAHAVLQGEAILPESLVQGPQQFEDLRDVPGEDIAEDVPIEEEAEEGPSYGLLDGPQRLSSIFEEEGEGETPAARGRSRSPPPITAARSRRVSVAEPDAERTPSRSTSRAELLDDLPASRRSRFEEWKKYEDFQAAIPIKGAQLKELLDAGHVPIPSKSVETIKNFHERRFSSEYQYMDSVTADADFGGESNNKSQQGRIHFLVPEQQLRDASCSSYDVMGGLAHFSIVEFYTKEARNEFLDMVKKDKLICHGQIQVGRAQIPKYQREADQPFRCAIAVYAQIAGRQQRYKPIWELTAIWHGGEWILIAEPAEHDKTQITIHVRAEDQEAFTTSFGDAWAKWGQQHGARRKPDVYRAQDHFTITVRGITPEKAAEYDQKYEAQSKRKQSTASATQQEQEDEPMETQHRAATARLDRGVRPPQARDGGFGEISILNCYAPQSARQVTYKEPGTKHLPATNDDWSNPYPRWAFDSAKPEDINGFNQEIERTQEHMQAYIHQVFLNMVVHRVLAILQQMHQTSFVPYLVEDEIAQLGLVWVEELSLFEPADVVLVEVVGSKSFEVFEPGNANNGGFPDASSHEACQPGVAAVFLALSEAGRWEDALKVSKQIHLRKVQPDVASYGLLVMQCEQEGMAGQEIGMLRALFRVASGALCKPRILEPERGVEEEIKPQR</sequence>
<dbReference type="InterPro" id="IPR002885">
    <property type="entry name" value="PPR_rpt"/>
</dbReference>
<reference evidence="5 6" key="1">
    <citation type="submission" date="2016-02" db="EMBL/GenBank/DDBJ databases">
        <title>Genome analysis of coral dinoflagellate symbionts highlights evolutionary adaptations to a symbiotic lifestyle.</title>
        <authorList>
            <person name="Aranda M."/>
            <person name="Li Y."/>
            <person name="Liew Y.J."/>
            <person name="Baumgarten S."/>
            <person name="Simakov O."/>
            <person name="Wilson M."/>
            <person name="Piel J."/>
            <person name="Ashoor H."/>
            <person name="Bougouffa S."/>
            <person name="Bajic V.B."/>
            <person name="Ryu T."/>
            <person name="Ravasi T."/>
            <person name="Bayer T."/>
            <person name="Micklem G."/>
            <person name="Kim H."/>
            <person name="Bhak J."/>
            <person name="Lajeunesse T.C."/>
            <person name="Voolstra C.R."/>
        </authorList>
    </citation>
    <scope>NUCLEOTIDE SEQUENCE [LARGE SCALE GENOMIC DNA]</scope>
    <source>
        <strain evidence="5 6">CCMP2467</strain>
    </source>
</reference>
<name>A0A1Q9CGG1_SYMMI</name>
<evidence type="ECO:0000313" key="6">
    <source>
        <dbReference type="Proteomes" id="UP000186817"/>
    </source>
</evidence>
<feature type="region of interest" description="Disordered" evidence="3">
    <location>
        <begin position="532"/>
        <end position="554"/>
    </location>
</feature>
<dbReference type="InterPro" id="IPR011990">
    <property type="entry name" value="TPR-like_helical_dom_sf"/>
</dbReference>
<organism evidence="5 6">
    <name type="scientific">Symbiodinium microadriaticum</name>
    <name type="common">Dinoflagellate</name>
    <name type="synonym">Zooxanthella microadriatica</name>
    <dbReference type="NCBI Taxonomy" id="2951"/>
    <lineage>
        <taxon>Eukaryota</taxon>
        <taxon>Sar</taxon>
        <taxon>Alveolata</taxon>
        <taxon>Dinophyceae</taxon>
        <taxon>Suessiales</taxon>
        <taxon>Symbiodiniaceae</taxon>
        <taxon>Symbiodinium</taxon>
    </lineage>
</organism>
<dbReference type="PROSITE" id="PS51375">
    <property type="entry name" value="PPR"/>
    <property type="match status" value="4"/>
</dbReference>
<keyword evidence="6" id="KW-1185">Reference proteome</keyword>
<evidence type="ECO:0000256" key="1">
    <source>
        <dbReference type="ARBA" id="ARBA00022737"/>
    </source>
</evidence>
<dbReference type="EMBL" id="LSRX01001232">
    <property type="protein sequence ID" value="OLP82010.1"/>
    <property type="molecule type" value="Genomic_DNA"/>
</dbReference>
<feature type="region of interest" description="Disordered" evidence="3">
    <location>
        <begin position="1605"/>
        <end position="1654"/>
    </location>
</feature>
<feature type="compositionally biased region" description="Basic residues" evidence="3">
    <location>
        <begin position="659"/>
        <end position="672"/>
    </location>
</feature>
<keyword evidence="1" id="KW-0677">Repeat</keyword>
<feature type="domain" description="Integrase catalytic" evidence="4">
    <location>
        <begin position="973"/>
        <end position="1188"/>
    </location>
</feature>
<feature type="region of interest" description="Disordered" evidence="3">
    <location>
        <begin position="911"/>
        <end position="936"/>
    </location>
</feature>
<dbReference type="Gene3D" id="3.30.420.10">
    <property type="entry name" value="Ribonuclease H-like superfamily/Ribonuclease H"/>
    <property type="match status" value="1"/>
</dbReference>
<feature type="repeat" description="PPR" evidence="2">
    <location>
        <begin position="316"/>
        <end position="350"/>
    </location>
</feature>
<dbReference type="GO" id="GO:0003676">
    <property type="term" value="F:nucleic acid binding"/>
    <property type="evidence" value="ECO:0007669"/>
    <property type="project" value="InterPro"/>
</dbReference>
<feature type="compositionally biased region" description="Polar residues" evidence="3">
    <location>
        <begin position="539"/>
        <end position="554"/>
    </location>
</feature>
<dbReference type="InterPro" id="IPR012337">
    <property type="entry name" value="RNaseH-like_sf"/>
</dbReference>
<dbReference type="PANTHER" id="PTHR47936:SF1">
    <property type="entry name" value="PENTATRICOPEPTIDE REPEAT-CONTAINING PROTEIN GUN1, CHLOROPLASTIC"/>
    <property type="match status" value="1"/>
</dbReference>
<feature type="region of interest" description="Disordered" evidence="3">
    <location>
        <begin position="1182"/>
        <end position="1207"/>
    </location>
</feature>